<dbReference type="AlphaFoldDB" id="A0A3B0XNP1"/>
<dbReference type="EMBL" id="UOFJ01000402">
    <property type="protein sequence ID" value="VAW69161.1"/>
    <property type="molecule type" value="Genomic_DNA"/>
</dbReference>
<accession>A0A3B0XNP1</accession>
<name>A0A3B0XNP1_9ZZZZ</name>
<sequence>MNILATIYAPLNEQVILYTSTIYVKRAPAYKMRRKSTPTTESFES</sequence>
<protein>
    <submittedName>
        <fullName evidence="1">Uncharacterized protein</fullName>
    </submittedName>
</protein>
<evidence type="ECO:0000313" key="1">
    <source>
        <dbReference type="EMBL" id="VAW69161.1"/>
    </source>
</evidence>
<organism evidence="1">
    <name type="scientific">hydrothermal vent metagenome</name>
    <dbReference type="NCBI Taxonomy" id="652676"/>
    <lineage>
        <taxon>unclassified sequences</taxon>
        <taxon>metagenomes</taxon>
        <taxon>ecological metagenomes</taxon>
    </lineage>
</organism>
<reference evidence="1" key="1">
    <citation type="submission" date="2018-06" db="EMBL/GenBank/DDBJ databases">
        <authorList>
            <person name="Zhirakovskaya E."/>
        </authorList>
    </citation>
    <scope>NUCLEOTIDE SEQUENCE</scope>
</reference>
<proteinExistence type="predicted"/>
<gene>
    <name evidence="1" type="ORF">MNBD_GAMMA10-3327</name>
</gene>